<reference evidence="2" key="1">
    <citation type="submission" date="2018-11" db="EMBL/GenBank/DDBJ databases">
        <authorList>
            <consortium name="Pathogen Informatics"/>
        </authorList>
    </citation>
    <scope>NUCLEOTIDE SEQUENCE</scope>
</reference>
<gene>
    <name evidence="2" type="ORF">PXEA_LOCUS22574</name>
</gene>
<evidence type="ECO:0000313" key="3">
    <source>
        <dbReference type="Proteomes" id="UP000784294"/>
    </source>
</evidence>
<comment type="caution">
    <text evidence="2">The sequence shown here is derived from an EMBL/GenBank/DDBJ whole genome shotgun (WGS) entry which is preliminary data.</text>
</comment>
<dbReference type="AlphaFoldDB" id="A0A3S5AH89"/>
<proteinExistence type="predicted"/>
<evidence type="ECO:0000313" key="2">
    <source>
        <dbReference type="EMBL" id="VEL29134.1"/>
    </source>
</evidence>
<dbReference type="Proteomes" id="UP000784294">
    <property type="component" value="Unassembled WGS sequence"/>
</dbReference>
<protein>
    <submittedName>
        <fullName evidence="2">Uncharacterized protein</fullName>
    </submittedName>
</protein>
<accession>A0A3S5AH89</accession>
<feature type="compositionally biased region" description="Polar residues" evidence="1">
    <location>
        <begin position="89"/>
        <end position="107"/>
    </location>
</feature>
<feature type="region of interest" description="Disordered" evidence="1">
    <location>
        <begin position="72"/>
        <end position="111"/>
    </location>
</feature>
<evidence type="ECO:0000256" key="1">
    <source>
        <dbReference type="SAM" id="MobiDB-lite"/>
    </source>
</evidence>
<name>A0A3S5AH89_9PLAT</name>
<sequence>MYIDHCQRISSLDEVATAALGTITRPQRFTSFISDSSTQHSLSACSSLVSPLPSFVANTNLVSTTSIALSATDSTSGGCSSGGSGLSSFQRQKSTVRQARSPTTRPGQENAFYLIMPSTRANPANHYPYEAPHPKHSLCSLFPTSSANSQPSLSPSGAFGSRYCRIRAHRGRVSINSDSTSNTDSSRSPRPIPSISPNLGFEFYHPYHHLSPQIQKPSQSETIPFAISHFNSLYPDISCYDQEGILAVCAGTAGSGSSKSSCVSDSVALDTYRGHRGYSTRNILRAGQCVIFISLFVARHV</sequence>
<keyword evidence="3" id="KW-1185">Reference proteome</keyword>
<dbReference type="EMBL" id="CAAALY010100567">
    <property type="protein sequence ID" value="VEL29134.1"/>
    <property type="molecule type" value="Genomic_DNA"/>
</dbReference>
<organism evidence="2 3">
    <name type="scientific">Protopolystoma xenopodis</name>
    <dbReference type="NCBI Taxonomy" id="117903"/>
    <lineage>
        <taxon>Eukaryota</taxon>
        <taxon>Metazoa</taxon>
        <taxon>Spiralia</taxon>
        <taxon>Lophotrochozoa</taxon>
        <taxon>Platyhelminthes</taxon>
        <taxon>Monogenea</taxon>
        <taxon>Polyopisthocotylea</taxon>
        <taxon>Polystomatidea</taxon>
        <taxon>Polystomatidae</taxon>
        <taxon>Protopolystoma</taxon>
    </lineage>
</organism>